<sequence>MSPNVKGALFALLAFGIFSTHDVVVKVLGGIYSPIQIVFFSVLLSFPLAMVMLMRDASPGTLVPVHPWWLALRTVATVVTGVSAFYAFSVLPLAQTYAILFASPLLITVLAIPVLGETVRLRRWLAVLVGLAGVLVVLRPGDTDLSLGHLAALAAAVGGSLASIVVRKIGGDERPVVMLLYPMMVTFIVMACALPFVYKPMPIEHLGLLAIIATFAWVASRLVISAYQAGEAAIIAPMQYSQIIWATIFGYLFFDENIDQATAIGAGIIIASGLYIVLRESRSGNSENTPVLRTRSRSETGTTPRVSLFMRAAGNTPPRPDDHKDDRAT</sequence>
<dbReference type="AlphaFoldDB" id="A0A1R3X297"/>
<comment type="similarity">
    <text evidence="2">Belongs to the drug/metabolite transporter (DMT) superfamily. 10 TMS drug/metabolite exporter (DME) (TC 2.A.7.3) family.</text>
</comment>
<dbReference type="STRING" id="287098.SAMN05421665_1973"/>
<proteinExistence type="inferred from homology"/>
<feature type="region of interest" description="Disordered" evidence="6">
    <location>
        <begin position="285"/>
        <end position="329"/>
    </location>
</feature>
<evidence type="ECO:0000256" key="5">
    <source>
        <dbReference type="ARBA" id="ARBA00023136"/>
    </source>
</evidence>
<dbReference type="PANTHER" id="PTHR22911">
    <property type="entry name" value="ACYL-MALONYL CONDENSING ENZYME-RELATED"/>
    <property type="match status" value="1"/>
</dbReference>
<dbReference type="GO" id="GO:0016020">
    <property type="term" value="C:membrane"/>
    <property type="evidence" value="ECO:0007669"/>
    <property type="project" value="UniProtKB-SubCell"/>
</dbReference>
<evidence type="ECO:0000256" key="1">
    <source>
        <dbReference type="ARBA" id="ARBA00004141"/>
    </source>
</evidence>
<evidence type="ECO:0000256" key="7">
    <source>
        <dbReference type="SAM" id="Phobius"/>
    </source>
</evidence>
<organism evidence="9 10">
    <name type="scientific">Yoonia rosea</name>
    <dbReference type="NCBI Taxonomy" id="287098"/>
    <lineage>
        <taxon>Bacteria</taxon>
        <taxon>Pseudomonadati</taxon>
        <taxon>Pseudomonadota</taxon>
        <taxon>Alphaproteobacteria</taxon>
        <taxon>Rhodobacterales</taxon>
        <taxon>Paracoccaceae</taxon>
        <taxon>Yoonia</taxon>
    </lineage>
</organism>
<feature type="transmembrane region" description="Helical" evidence="7">
    <location>
        <begin position="94"/>
        <end position="112"/>
    </location>
</feature>
<comment type="subcellular location">
    <subcellularLocation>
        <location evidence="1">Membrane</location>
        <topology evidence="1">Multi-pass membrane protein</topology>
    </subcellularLocation>
</comment>
<gene>
    <name evidence="9" type="ORF">SAMN05421665_1973</name>
</gene>
<feature type="domain" description="EamA" evidence="8">
    <location>
        <begin position="147"/>
        <end position="276"/>
    </location>
</feature>
<dbReference type="Gene3D" id="1.10.3730.20">
    <property type="match status" value="1"/>
</dbReference>
<keyword evidence="5 7" id="KW-0472">Membrane</keyword>
<evidence type="ECO:0000259" key="8">
    <source>
        <dbReference type="Pfam" id="PF00892"/>
    </source>
</evidence>
<feature type="transmembrane region" description="Helical" evidence="7">
    <location>
        <begin position="65"/>
        <end position="88"/>
    </location>
</feature>
<evidence type="ECO:0000313" key="9">
    <source>
        <dbReference type="EMBL" id="SIT85020.1"/>
    </source>
</evidence>
<dbReference type="InterPro" id="IPR037185">
    <property type="entry name" value="EmrE-like"/>
</dbReference>
<keyword evidence="3 7" id="KW-0812">Transmembrane</keyword>
<keyword evidence="4 7" id="KW-1133">Transmembrane helix</keyword>
<feature type="transmembrane region" description="Helical" evidence="7">
    <location>
        <begin position="124"/>
        <end position="141"/>
    </location>
</feature>
<evidence type="ECO:0000256" key="3">
    <source>
        <dbReference type="ARBA" id="ARBA00022692"/>
    </source>
</evidence>
<dbReference type="PANTHER" id="PTHR22911:SF6">
    <property type="entry name" value="SOLUTE CARRIER FAMILY 35 MEMBER G1"/>
    <property type="match status" value="1"/>
</dbReference>
<keyword evidence="10" id="KW-1185">Reference proteome</keyword>
<dbReference type="Pfam" id="PF00892">
    <property type="entry name" value="EamA"/>
    <property type="match status" value="2"/>
</dbReference>
<feature type="transmembrane region" description="Helical" evidence="7">
    <location>
        <begin position="203"/>
        <end position="220"/>
    </location>
</feature>
<accession>A0A1R3X297</accession>
<feature type="transmembrane region" description="Helical" evidence="7">
    <location>
        <begin position="147"/>
        <end position="166"/>
    </location>
</feature>
<dbReference type="InterPro" id="IPR000620">
    <property type="entry name" value="EamA_dom"/>
</dbReference>
<dbReference type="RefSeq" id="WP_076659375.1">
    <property type="nucleotide sequence ID" value="NZ_FTPR01000001.1"/>
</dbReference>
<protein>
    <submittedName>
        <fullName evidence="9">Permease of the drug/metabolite transporter (DMT) superfamily</fullName>
    </submittedName>
</protein>
<dbReference type="EMBL" id="FTPR01000001">
    <property type="protein sequence ID" value="SIT85020.1"/>
    <property type="molecule type" value="Genomic_DNA"/>
</dbReference>
<evidence type="ECO:0000256" key="4">
    <source>
        <dbReference type="ARBA" id="ARBA00022989"/>
    </source>
</evidence>
<feature type="domain" description="EamA" evidence="8">
    <location>
        <begin position="6"/>
        <end position="138"/>
    </location>
</feature>
<evidence type="ECO:0000313" key="10">
    <source>
        <dbReference type="Proteomes" id="UP000186997"/>
    </source>
</evidence>
<feature type="transmembrane region" description="Helical" evidence="7">
    <location>
        <begin position="32"/>
        <end position="53"/>
    </location>
</feature>
<name>A0A1R3X297_9RHOB</name>
<feature type="transmembrane region" description="Helical" evidence="7">
    <location>
        <begin position="232"/>
        <end position="254"/>
    </location>
</feature>
<evidence type="ECO:0000256" key="2">
    <source>
        <dbReference type="ARBA" id="ARBA00009853"/>
    </source>
</evidence>
<dbReference type="SUPFAM" id="SSF103481">
    <property type="entry name" value="Multidrug resistance efflux transporter EmrE"/>
    <property type="match status" value="2"/>
</dbReference>
<dbReference type="Proteomes" id="UP000186997">
    <property type="component" value="Unassembled WGS sequence"/>
</dbReference>
<feature type="compositionally biased region" description="Basic and acidic residues" evidence="6">
    <location>
        <begin position="319"/>
        <end position="329"/>
    </location>
</feature>
<dbReference type="OrthoDB" id="7818056at2"/>
<reference evidence="10" key="1">
    <citation type="submission" date="2017-01" db="EMBL/GenBank/DDBJ databases">
        <authorList>
            <person name="Varghese N."/>
            <person name="Submissions S."/>
        </authorList>
    </citation>
    <scope>NUCLEOTIDE SEQUENCE [LARGE SCALE GENOMIC DNA]</scope>
    <source>
        <strain evidence="10">DSM 29591</strain>
    </source>
</reference>
<evidence type="ECO:0000256" key="6">
    <source>
        <dbReference type="SAM" id="MobiDB-lite"/>
    </source>
</evidence>
<feature type="transmembrane region" description="Helical" evidence="7">
    <location>
        <begin position="178"/>
        <end position="197"/>
    </location>
</feature>
<feature type="transmembrane region" description="Helical" evidence="7">
    <location>
        <begin position="260"/>
        <end position="278"/>
    </location>
</feature>